<organism evidence="1 2">
    <name type="scientific">Burkholderia contaminans</name>
    <dbReference type="NCBI Taxonomy" id="488447"/>
    <lineage>
        <taxon>Bacteria</taxon>
        <taxon>Pseudomonadati</taxon>
        <taxon>Pseudomonadota</taxon>
        <taxon>Betaproteobacteria</taxon>
        <taxon>Burkholderiales</taxon>
        <taxon>Burkholderiaceae</taxon>
        <taxon>Burkholderia</taxon>
        <taxon>Burkholderia cepacia complex</taxon>
    </lineage>
</organism>
<dbReference type="Proteomes" id="UP000277921">
    <property type="component" value="Unassembled WGS sequence"/>
</dbReference>
<protein>
    <submittedName>
        <fullName evidence="1">Uncharacterized protein</fullName>
    </submittedName>
</protein>
<proteinExistence type="predicted"/>
<gene>
    <name evidence="1" type="ORF">DF051_38970</name>
</gene>
<dbReference type="EMBL" id="QTQV01000053">
    <property type="protein sequence ID" value="RQT02656.1"/>
    <property type="molecule type" value="Genomic_DNA"/>
</dbReference>
<dbReference type="AlphaFoldDB" id="A0A3N8P6W3"/>
<name>A0A3N8P6W3_9BURK</name>
<sequence>MEKYYVAMAIDVDNYGQSDYLYLLKIDGGVVIGYAAEFDSCTADIEDSCVSENAHEAKWFAWNDEWEWRPATLDEIKVSKLDKYLIGVKKDMKLRTPIEPL</sequence>
<dbReference type="RefSeq" id="WP_124586070.1">
    <property type="nucleotide sequence ID" value="NZ_QTQV01000053.1"/>
</dbReference>
<evidence type="ECO:0000313" key="1">
    <source>
        <dbReference type="EMBL" id="RQT02656.1"/>
    </source>
</evidence>
<comment type="caution">
    <text evidence="1">The sequence shown here is derived from an EMBL/GenBank/DDBJ whole genome shotgun (WGS) entry which is preliminary data.</text>
</comment>
<evidence type="ECO:0000313" key="2">
    <source>
        <dbReference type="Proteomes" id="UP000277921"/>
    </source>
</evidence>
<reference evidence="1 2" key="1">
    <citation type="submission" date="2018-08" db="EMBL/GenBank/DDBJ databases">
        <title>Comparative analysis of Burkholderia isolates from Puerto Rico.</title>
        <authorList>
            <person name="Hall C."/>
            <person name="Sahl J."/>
            <person name="Wagner D."/>
        </authorList>
    </citation>
    <scope>NUCLEOTIDE SEQUENCE [LARGE SCALE GENOMIC DNA]</scope>
    <source>
        <strain evidence="1 2">Bp9025</strain>
    </source>
</reference>
<accession>A0A3N8P6W3</accession>